<comment type="caution">
    <text evidence="10">The sequence shown here is derived from an EMBL/GenBank/DDBJ whole genome shotgun (WGS) entry which is preliminary data.</text>
</comment>
<dbReference type="GO" id="GO:0001953">
    <property type="term" value="P:negative regulation of cell-matrix adhesion"/>
    <property type="evidence" value="ECO:0007669"/>
    <property type="project" value="TreeGrafter"/>
</dbReference>
<evidence type="ECO:0000256" key="1">
    <source>
        <dbReference type="ARBA" id="ARBA00004221"/>
    </source>
</evidence>
<organism evidence="10 11">
    <name type="scientific">Marmota monax</name>
    <name type="common">Woodchuck</name>
    <dbReference type="NCBI Taxonomy" id="9995"/>
    <lineage>
        <taxon>Eukaryota</taxon>
        <taxon>Metazoa</taxon>
        <taxon>Chordata</taxon>
        <taxon>Craniata</taxon>
        <taxon>Vertebrata</taxon>
        <taxon>Euteleostomi</taxon>
        <taxon>Mammalia</taxon>
        <taxon>Eutheria</taxon>
        <taxon>Euarchontoglires</taxon>
        <taxon>Glires</taxon>
        <taxon>Rodentia</taxon>
        <taxon>Sciuromorpha</taxon>
        <taxon>Sciuridae</taxon>
        <taxon>Xerinae</taxon>
        <taxon>Marmotini</taxon>
        <taxon>Marmota</taxon>
    </lineage>
</organism>
<keyword evidence="5" id="KW-0221">Differentiation</keyword>
<comment type="subcellular location">
    <subcellularLocation>
        <location evidence="1">Apical cell membrane</location>
    </subcellularLocation>
</comment>
<keyword evidence="6" id="KW-0472">Membrane</keyword>
<evidence type="ECO:0000256" key="6">
    <source>
        <dbReference type="ARBA" id="ARBA00023136"/>
    </source>
</evidence>
<dbReference type="GO" id="GO:0016324">
    <property type="term" value="C:apical plasma membrane"/>
    <property type="evidence" value="ECO:0007669"/>
    <property type="project" value="UniProtKB-SubCell"/>
</dbReference>
<evidence type="ECO:0000256" key="4">
    <source>
        <dbReference type="ARBA" id="ARBA00022729"/>
    </source>
</evidence>
<evidence type="ECO:0000313" key="10">
    <source>
        <dbReference type="EMBL" id="KAF7483890.1"/>
    </source>
</evidence>
<dbReference type="EMBL" id="WJEC01000322">
    <property type="protein sequence ID" value="KAF7483890.1"/>
    <property type="molecule type" value="Genomic_DNA"/>
</dbReference>
<comment type="function">
    <text evidence="8">Modulates leading keratinocyte migration and cellular adhesion to matrix proteins during a wound-healing response and promotes wound repair. May play a role during trichilemmal differentiation of the hair follicle.</text>
</comment>
<keyword evidence="4 9" id="KW-0732">Signal</keyword>
<evidence type="ECO:0000256" key="5">
    <source>
        <dbReference type="ARBA" id="ARBA00022782"/>
    </source>
</evidence>
<protein>
    <recommendedName>
        <fullName evidence="2">Placenta-expressed transcript 1 protein</fullName>
    </recommendedName>
</protein>
<evidence type="ECO:0000313" key="11">
    <source>
        <dbReference type="Proteomes" id="UP000662637"/>
    </source>
</evidence>
<proteinExistence type="predicted"/>
<feature type="signal peptide" evidence="9">
    <location>
        <begin position="1"/>
        <end position="24"/>
    </location>
</feature>
<keyword evidence="3" id="KW-1003">Cell membrane</keyword>
<dbReference type="GO" id="GO:0035313">
    <property type="term" value="P:wound healing, spreading of epidermal cells"/>
    <property type="evidence" value="ECO:0007669"/>
    <property type="project" value="TreeGrafter"/>
</dbReference>
<dbReference type="InterPro" id="IPR026184">
    <property type="entry name" value="PLET1"/>
</dbReference>
<dbReference type="PANTHER" id="PTHR22527:SF2">
    <property type="entry name" value="PLACENTA-EXPRESSED TRANSCRIPT 1 PROTEIN"/>
    <property type="match status" value="1"/>
</dbReference>
<keyword evidence="7" id="KW-0325">Glycoprotein</keyword>
<dbReference type="GO" id="GO:0030335">
    <property type="term" value="P:positive regulation of cell migration"/>
    <property type="evidence" value="ECO:0007669"/>
    <property type="project" value="TreeGrafter"/>
</dbReference>
<evidence type="ECO:0000256" key="8">
    <source>
        <dbReference type="ARBA" id="ARBA00024756"/>
    </source>
</evidence>
<dbReference type="GO" id="GO:0030154">
    <property type="term" value="P:cell differentiation"/>
    <property type="evidence" value="ECO:0007669"/>
    <property type="project" value="UniProtKB-KW"/>
</dbReference>
<evidence type="ECO:0000256" key="3">
    <source>
        <dbReference type="ARBA" id="ARBA00022475"/>
    </source>
</evidence>
<evidence type="ECO:0000256" key="7">
    <source>
        <dbReference type="ARBA" id="ARBA00023180"/>
    </source>
</evidence>
<dbReference type="AlphaFoldDB" id="A0A834QTW7"/>
<accession>A0A834QTW7</accession>
<reference evidence="10" key="1">
    <citation type="submission" date="2020-08" db="EMBL/GenBank/DDBJ databases">
        <authorList>
            <person name="Shumante A."/>
            <person name="Zimin A.V."/>
            <person name="Puiu D."/>
            <person name="Salzberg S.L."/>
        </authorList>
    </citation>
    <scope>NUCLEOTIDE SEQUENCE</scope>
    <source>
        <strain evidence="10">WC2-LM</strain>
        <tissue evidence="10">Liver</tissue>
    </source>
</reference>
<dbReference type="GO" id="GO:0009897">
    <property type="term" value="C:external side of plasma membrane"/>
    <property type="evidence" value="ECO:0007669"/>
    <property type="project" value="TreeGrafter"/>
</dbReference>
<dbReference type="PANTHER" id="PTHR22527">
    <property type="entry name" value="PLACENTA-EXPRESSED TRANSCRIPT 1 PROTEIN"/>
    <property type="match status" value="1"/>
</dbReference>
<evidence type="ECO:0000256" key="9">
    <source>
        <dbReference type="SAM" id="SignalP"/>
    </source>
</evidence>
<sequence length="239" mass="26170">MAVPRSMLLQLGLSLCCALYFSSASPTHYKDNCMVFDTFVTTNNSNITVTPDVFENNTNYTVWVPVNDNDSAVVLQAFDKNSHSVGFWQDADEDCNRSALYHVTSFKHPLLKANWIVSGSEDLTEVELQVFTVNLNRTATLSSLKLGGKVTATPWTSNHMNSLTTIPTITKTIAKTTINTTIKTTTMTTNVTTTMTTSRTTSRTTTLATTKSLAVRALSSPIAGAIHILLVFLTSKLLF</sequence>
<feature type="chain" id="PRO_5032727462" description="Placenta-expressed transcript 1 protein" evidence="9">
    <location>
        <begin position="25"/>
        <end position="239"/>
    </location>
</feature>
<evidence type="ECO:0000256" key="2">
    <source>
        <dbReference type="ARBA" id="ARBA00014036"/>
    </source>
</evidence>
<gene>
    <name evidence="10" type="ORF">GHT09_004682</name>
</gene>
<name>A0A834QTW7_MARMO</name>
<dbReference type="Proteomes" id="UP000662637">
    <property type="component" value="Unassembled WGS sequence"/>
</dbReference>